<sequence>MVWTYPLTHPNTTRAVCGSDTEEMAEVETGPIGNIQRPRSRSASRSRSPIIPLVRLELSTDSSESSDEGDSDYQPQLDNVYLVSSLSPHFI</sequence>
<dbReference type="Proteomes" id="UP000015104">
    <property type="component" value="Unassembled WGS sequence"/>
</dbReference>
<evidence type="ECO:0000256" key="1">
    <source>
        <dbReference type="SAM" id="MobiDB-lite"/>
    </source>
</evidence>
<reference evidence="2" key="2">
    <citation type="submission" date="2015-06" db="UniProtKB">
        <authorList>
            <consortium name="EnsemblMetazoa"/>
        </authorList>
    </citation>
    <scope>IDENTIFICATION</scope>
</reference>
<keyword evidence="3" id="KW-1185">Reference proteome</keyword>
<evidence type="ECO:0000313" key="2">
    <source>
        <dbReference type="EnsemblMetazoa" id="tetur18g03500.1"/>
    </source>
</evidence>
<feature type="region of interest" description="Disordered" evidence="1">
    <location>
        <begin position="18"/>
        <end position="78"/>
    </location>
</feature>
<name>T1KRH0_TETUR</name>
<dbReference type="EMBL" id="CAEY01000391">
    <property type="status" value="NOT_ANNOTATED_CDS"/>
    <property type="molecule type" value="Genomic_DNA"/>
</dbReference>
<protein>
    <submittedName>
        <fullName evidence="2">Uncharacterized protein</fullName>
    </submittedName>
</protein>
<reference evidence="3" key="1">
    <citation type="submission" date="2011-08" db="EMBL/GenBank/DDBJ databases">
        <authorList>
            <person name="Rombauts S."/>
        </authorList>
    </citation>
    <scope>NUCLEOTIDE SEQUENCE</scope>
    <source>
        <strain evidence="3">London</strain>
    </source>
</reference>
<dbReference type="AlphaFoldDB" id="T1KRH0"/>
<dbReference type="EnsemblMetazoa" id="tetur18g03500.1">
    <property type="protein sequence ID" value="tetur18g03500.1"/>
    <property type="gene ID" value="tetur18g03500"/>
</dbReference>
<dbReference type="HOGENOM" id="CLU_175039_0_0_1"/>
<accession>T1KRH0</accession>
<organism evidence="2 3">
    <name type="scientific">Tetranychus urticae</name>
    <name type="common">Two-spotted spider mite</name>
    <dbReference type="NCBI Taxonomy" id="32264"/>
    <lineage>
        <taxon>Eukaryota</taxon>
        <taxon>Metazoa</taxon>
        <taxon>Ecdysozoa</taxon>
        <taxon>Arthropoda</taxon>
        <taxon>Chelicerata</taxon>
        <taxon>Arachnida</taxon>
        <taxon>Acari</taxon>
        <taxon>Acariformes</taxon>
        <taxon>Trombidiformes</taxon>
        <taxon>Prostigmata</taxon>
        <taxon>Eleutherengona</taxon>
        <taxon>Raphignathae</taxon>
        <taxon>Tetranychoidea</taxon>
        <taxon>Tetranychidae</taxon>
        <taxon>Tetranychus</taxon>
    </lineage>
</organism>
<proteinExistence type="predicted"/>
<evidence type="ECO:0000313" key="3">
    <source>
        <dbReference type="Proteomes" id="UP000015104"/>
    </source>
</evidence>